<dbReference type="CDD" id="cd03784">
    <property type="entry name" value="GT1_Gtf-like"/>
    <property type="match status" value="1"/>
</dbReference>
<reference evidence="4 5" key="1">
    <citation type="submission" date="2024-06" db="EMBL/GenBank/DDBJ databases">
        <title>The Natural Products Discovery Center: Release of the First 8490 Sequenced Strains for Exploring Actinobacteria Biosynthetic Diversity.</title>
        <authorList>
            <person name="Kalkreuter E."/>
            <person name="Kautsar S.A."/>
            <person name="Yang D."/>
            <person name="Bader C.D."/>
            <person name="Teijaro C.N."/>
            <person name="Fluegel L."/>
            <person name="Davis C.M."/>
            <person name="Simpson J.R."/>
            <person name="Lauterbach L."/>
            <person name="Steele A.D."/>
            <person name="Gui C."/>
            <person name="Meng S."/>
            <person name="Li G."/>
            <person name="Viehrig K."/>
            <person name="Ye F."/>
            <person name="Su P."/>
            <person name="Kiefer A.F."/>
            <person name="Nichols A."/>
            <person name="Cepeda A.J."/>
            <person name="Yan W."/>
            <person name="Fan B."/>
            <person name="Jiang Y."/>
            <person name="Adhikari A."/>
            <person name="Zheng C.-J."/>
            <person name="Schuster L."/>
            <person name="Cowan T.M."/>
            <person name="Smanski M.J."/>
            <person name="Chevrette M.G."/>
            <person name="De Carvalho L.P.S."/>
            <person name="Shen B."/>
        </authorList>
    </citation>
    <scope>NUCLEOTIDE SEQUENCE [LARGE SCALE GENOMIC DNA]</scope>
    <source>
        <strain evidence="4 5">NPDC052347</strain>
    </source>
</reference>
<proteinExistence type="inferred from homology"/>
<dbReference type="EMBL" id="JBFAUK010000011">
    <property type="protein sequence ID" value="MEV5508089.1"/>
    <property type="molecule type" value="Genomic_DNA"/>
</dbReference>
<dbReference type="Pfam" id="PF06722">
    <property type="entry name" value="EryCIII-like_C"/>
    <property type="match status" value="1"/>
</dbReference>
<evidence type="ECO:0000256" key="1">
    <source>
        <dbReference type="ARBA" id="ARBA00009995"/>
    </source>
</evidence>
<organism evidence="4 5">
    <name type="scientific">Streptomyces orinoci</name>
    <name type="common">Streptoverticillium orinoci</name>
    <dbReference type="NCBI Taxonomy" id="67339"/>
    <lineage>
        <taxon>Bacteria</taxon>
        <taxon>Bacillati</taxon>
        <taxon>Actinomycetota</taxon>
        <taxon>Actinomycetes</taxon>
        <taxon>Kitasatosporales</taxon>
        <taxon>Streptomycetaceae</taxon>
        <taxon>Streptomyces</taxon>
    </lineage>
</organism>
<dbReference type="InterPro" id="IPR010610">
    <property type="entry name" value="EryCIII-like_C"/>
</dbReference>
<keyword evidence="2" id="KW-0808">Transferase</keyword>
<accession>A0ABV3JYY4</accession>
<dbReference type="InterPro" id="IPR050426">
    <property type="entry name" value="Glycosyltransferase_28"/>
</dbReference>
<dbReference type="PANTHER" id="PTHR48050">
    <property type="entry name" value="STEROL 3-BETA-GLUCOSYLTRANSFERASE"/>
    <property type="match status" value="1"/>
</dbReference>
<dbReference type="InterPro" id="IPR002213">
    <property type="entry name" value="UDP_glucos_trans"/>
</dbReference>
<evidence type="ECO:0000313" key="4">
    <source>
        <dbReference type="EMBL" id="MEV5508089.1"/>
    </source>
</evidence>
<dbReference type="Proteomes" id="UP001552594">
    <property type="component" value="Unassembled WGS sequence"/>
</dbReference>
<dbReference type="NCBIfam" id="TIGR01426">
    <property type="entry name" value="MGT"/>
    <property type="match status" value="1"/>
</dbReference>
<protein>
    <submittedName>
        <fullName evidence="4">Macrolide family glycosyltransferase</fullName>
    </submittedName>
</protein>
<gene>
    <name evidence="4" type="ORF">AB0L16_16650</name>
</gene>
<dbReference type="SUPFAM" id="SSF53756">
    <property type="entry name" value="UDP-Glycosyltransferase/glycogen phosphorylase"/>
    <property type="match status" value="1"/>
</dbReference>
<dbReference type="Gene3D" id="3.40.50.2000">
    <property type="entry name" value="Glycogen Phosphorylase B"/>
    <property type="match status" value="2"/>
</dbReference>
<evidence type="ECO:0000259" key="3">
    <source>
        <dbReference type="Pfam" id="PF06722"/>
    </source>
</evidence>
<dbReference type="PANTHER" id="PTHR48050:SF13">
    <property type="entry name" value="STEROL 3-BETA-GLUCOSYLTRANSFERASE UGT80A2"/>
    <property type="match status" value="1"/>
</dbReference>
<evidence type="ECO:0000313" key="5">
    <source>
        <dbReference type="Proteomes" id="UP001552594"/>
    </source>
</evidence>
<evidence type="ECO:0000256" key="2">
    <source>
        <dbReference type="ARBA" id="ARBA00022679"/>
    </source>
</evidence>
<keyword evidence="5" id="KW-1185">Reference proteome</keyword>
<feature type="domain" description="Erythromycin biosynthesis protein CIII-like C-terminal" evidence="3">
    <location>
        <begin position="273"/>
        <end position="378"/>
    </location>
</feature>
<dbReference type="InterPro" id="IPR035595">
    <property type="entry name" value="UDP_glycos_trans_CS"/>
</dbReference>
<comment type="similarity">
    <text evidence="1">Belongs to the UDP-glycosyltransferase family.</text>
</comment>
<dbReference type="PROSITE" id="PS00375">
    <property type="entry name" value="UDPGT"/>
    <property type="match status" value="1"/>
</dbReference>
<sequence>MPRPAHIAIVSIPAFGHVYPALALVQELVARGHRVSYVNAPWIAPVIEPTGADFIPYDTVVSLDPKAMLADRVAAMNLFLTDAIRQLPQLHAAFAEDRPDVVLYDHGSFGARVLAEQLGIPAVQLAASYVPWKGAVEDGVPVFGILPPMPGAEEYYERFAKWLQDSGITAEDGGAPDPREFVTRAGRVLSMAAPVMQPHPDRVDQELVTHVGPCLGDRSAQGSWQRPAQAEKLLLVSFGSVFTDRPDFYRECLLAFGGLPGWHVVLQTGKLVDRAALGRIPDNIEVHSWVPQLAVLEQADAFVTHGGMGGVNEGLYCGVPMIAVPQAADQFINADRLAELGVGRRIDTEEATAERLRTALLELTADPRVAERLAGIRRELRQLGGTARAADLVEAYLPGHR</sequence>
<name>A0ABV3JYY4_STRON</name>
<dbReference type="InterPro" id="IPR006326">
    <property type="entry name" value="UDPGT_MGT-like"/>
</dbReference>
<comment type="caution">
    <text evidence="4">The sequence shown here is derived from an EMBL/GenBank/DDBJ whole genome shotgun (WGS) entry which is preliminary data.</text>
</comment>